<keyword evidence="9" id="KW-1133">Transmembrane helix</keyword>
<evidence type="ECO:0000313" key="14">
    <source>
        <dbReference type="Proteomes" id="UP000216052"/>
    </source>
</evidence>
<dbReference type="GO" id="GO:0016740">
    <property type="term" value="F:transferase activity"/>
    <property type="evidence" value="ECO:0007669"/>
    <property type="project" value="UniProtKB-KW"/>
</dbReference>
<feature type="transmembrane region" description="Helical" evidence="9">
    <location>
        <begin position="77"/>
        <end position="95"/>
    </location>
</feature>
<evidence type="ECO:0000256" key="6">
    <source>
        <dbReference type="ARBA" id="ARBA00022777"/>
    </source>
</evidence>
<feature type="transmembrane region" description="Helical" evidence="9">
    <location>
        <begin position="159"/>
        <end position="182"/>
    </location>
</feature>
<evidence type="ECO:0000259" key="12">
    <source>
        <dbReference type="PROSITE" id="PS50113"/>
    </source>
</evidence>
<dbReference type="CDD" id="cd00130">
    <property type="entry name" value="PAS"/>
    <property type="match status" value="1"/>
</dbReference>
<dbReference type="PROSITE" id="PS50113">
    <property type="entry name" value="PAC"/>
    <property type="match status" value="1"/>
</dbReference>
<organism evidence="13 14">
    <name type="scientific">Sporomusa acidovorans (strain ATCC 49682 / DSM 3132 / Mol)</name>
    <dbReference type="NCBI Taxonomy" id="1123286"/>
    <lineage>
        <taxon>Bacteria</taxon>
        <taxon>Bacillati</taxon>
        <taxon>Bacillota</taxon>
        <taxon>Negativicutes</taxon>
        <taxon>Selenomonadales</taxon>
        <taxon>Sporomusaceae</taxon>
        <taxon>Sporomusa</taxon>
    </lineage>
</organism>
<dbReference type="Pfam" id="PF02518">
    <property type="entry name" value="HATPase_c"/>
    <property type="match status" value="1"/>
</dbReference>
<dbReference type="PRINTS" id="PR00344">
    <property type="entry name" value="BCTRLSENSOR"/>
</dbReference>
<dbReference type="EC" id="2.7.13.3" evidence="2"/>
<evidence type="ECO:0000256" key="5">
    <source>
        <dbReference type="ARBA" id="ARBA00022741"/>
    </source>
</evidence>
<keyword evidence="9" id="KW-0812">Transmembrane</keyword>
<evidence type="ECO:0000259" key="10">
    <source>
        <dbReference type="PROSITE" id="PS50109"/>
    </source>
</evidence>
<evidence type="ECO:0000256" key="3">
    <source>
        <dbReference type="ARBA" id="ARBA00022553"/>
    </source>
</evidence>
<dbReference type="SMART" id="SM00086">
    <property type="entry name" value="PAC"/>
    <property type="match status" value="1"/>
</dbReference>
<dbReference type="InterPro" id="IPR000014">
    <property type="entry name" value="PAS"/>
</dbReference>
<evidence type="ECO:0000256" key="2">
    <source>
        <dbReference type="ARBA" id="ARBA00012438"/>
    </source>
</evidence>
<dbReference type="InterPro" id="IPR003661">
    <property type="entry name" value="HisK_dim/P_dom"/>
</dbReference>
<name>A0ABZ3J346_SPOA4</name>
<keyword evidence="4 13" id="KW-0808">Transferase</keyword>
<feature type="transmembrane region" description="Helical" evidence="9">
    <location>
        <begin position="101"/>
        <end position="122"/>
    </location>
</feature>
<proteinExistence type="predicted"/>
<keyword evidence="3" id="KW-0597">Phosphoprotein</keyword>
<keyword evidence="6" id="KW-0418">Kinase</keyword>
<dbReference type="PROSITE" id="PS50109">
    <property type="entry name" value="HIS_KIN"/>
    <property type="match status" value="1"/>
</dbReference>
<keyword evidence="14" id="KW-1185">Reference proteome</keyword>
<reference evidence="13" key="1">
    <citation type="submission" date="2024-05" db="EMBL/GenBank/DDBJ databases">
        <title>Isolation and characterization of Sporomusa carbonis sp. nov., a carboxydotrophic hydrogenogen in the genus of Sporomusa isolated from a charcoal burning pile.</title>
        <authorList>
            <person name="Boeer T."/>
            <person name="Rosenbaum F."/>
            <person name="Eysell L."/>
            <person name="Mueller V."/>
            <person name="Daniel R."/>
            <person name="Poehlein A."/>
        </authorList>
    </citation>
    <scope>NUCLEOTIDE SEQUENCE [LARGE SCALE GENOMIC DNA]</scope>
    <source>
        <strain evidence="13">DSM 3132</strain>
    </source>
</reference>
<comment type="catalytic activity">
    <reaction evidence="1">
        <text>ATP + protein L-histidine = ADP + protein N-phospho-L-histidine.</text>
        <dbReference type="EC" id="2.7.13.3"/>
    </reaction>
</comment>
<sequence length="536" mass="61908">MLLIYTYLYVVYRERYFGFWIVSCLLLFLRNILFDSGIFDWTQSIGWFSCFQVITFAFLLIFIKGTYLFAGKPLNRRWLYAAAGLFLLGCMFTIMHLPLVYRFLPCTIFGGIAGIWLGISFIRYAQLNTISRLLLGYGFIFWGVHSLDMPFLIDETWFLPWGYLIESFLRLFVAIATLLVYFEKTRLALIDKEALYRLLAENAVDSIYRYRLLPIPKFEYVSPSIYACTGYTPEEFYADANLLFKLTYPEDFTIFCQFINNPARLDHLPQSFRLTRKDKNTIWVEQTCVPIYDNDGKLLALEGIIRDITSRKSLEQIALRADRLNTVGEMAASVAHEIRNPMTTVRGYLQLLLNKREFSLYRDRFELMIQELDRTNSIIREYLCMAKEKRSDLKKCSLNRIIKSLLPLIQAEAIASAADVTHDLAEIPELQLDENEIRQLLLNLVRNGLEAMPTGGSLNICTFMEKDKVILAVNDKGHGIPDYILNNLGKPFLTTKDTGTGLGLPMCYRIAQRHQADIQVKTSNQGTTFFIRFSIA</sequence>
<dbReference type="InterPro" id="IPR035965">
    <property type="entry name" value="PAS-like_dom_sf"/>
</dbReference>
<feature type="transmembrane region" description="Helical" evidence="9">
    <location>
        <begin position="45"/>
        <end position="70"/>
    </location>
</feature>
<accession>A0ABZ3J346</accession>
<feature type="domain" description="PAC" evidence="12">
    <location>
        <begin position="268"/>
        <end position="320"/>
    </location>
</feature>
<evidence type="ECO:0000256" key="4">
    <source>
        <dbReference type="ARBA" id="ARBA00022679"/>
    </source>
</evidence>
<keyword evidence="8" id="KW-0902">Two-component regulatory system</keyword>
<dbReference type="InterPro" id="IPR036890">
    <property type="entry name" value="HATPase_C_sf"/>
</dbReference>
<evidence type="ECO:0000256" key="7">
    <source>
        <dbReference type="ARBA" id="ARBA00022840"/>
    </source>
</evidence>
<evidence type="ECO:0000259" key="11">
    <source>
        <dbReference type="PROSITE" id="PS50112"/>
    </source>
</evidence>
<evidence type="ECO:0000256" key="9">
    <source>
        <dbReference type="SAM" id="Phobius"/>
    </source>
</evidence>
<feature type="transmembrane region" description="Helical" evidence="9">
    <location>
        <begin position="134"/>
        <end position="153"/>
    </location>
</feature>
<dbReference type="SMART" id="SM00388">
    <property type="entry name" value="HisKA"/>
    <property type="match status" value="1"/>
</dbReference>
<evidence type="ECO:0000313" key="13">
    <source>
        <dbReference type="EMBL" id="XFO72543.1"/>
    </source>
</evidence>
<keyword evidence="7" id="KW-0067">ATP-binding</keyword>
<dbReference type="Gene3D" id="3.30.565.10">
    <property type="entry name" value="Histidine kinase-like ATPase, C-terminal domain"/>
    <property type="match status" value="1"/>
</dbReference>
<dbReference type="Pfam" id="PF08447">
    <property type="entry name" value="PAS_3"/>
    <property type="match status" value="1"/>
</dbReference>
<dbReference type="PANTHER" id="PTHR43065:SF46">
    <property type="entry name" value="C4-DICARBOXYLATE TRANSPORT SENSOR PROTEIN DCTB"/>
    <property type="match status" value="1"/>
</dbReference>
<dbReference type="Pfam" id="PF00512">
    <property type="entry name" value="HisKA"/>
    <property type="match status" value="1"/>
</dbReference>
<gene>
    <name evidence="13" type="primary">sasA_14</name>
    <name evidence="13" type="ORF">SPACI_025960</name>
</gene>
<dbReference type="CDD" id="cd00082">
    <property type="entry name" value="HisKA"/>
    <property type="match status" value="1"/>
</dbReference>
<feature type="transmembrane region" description="Helical" evidence="9">
    <location>
        <begin position="16"/>
        <end position="33"/>
    </location>
</feature>
<dbReference type="SMART" id="SM00387">
    <property type="entry name" value="HATPase_c"/>
    <property type="match status" value="1"/>
</dbReference>
<dbReference type="InterPro" id="IPR013655">
    <property type="entry name" value="PAS_fold_3"/>
</dbReference>
<dbReference type="Gene3D" id="1.10.287.130">
    <property type="match status" value="1"/>
</dbReference>
<dbReference type="InterPro" id="IPR001610">
    <property type="entry name" value="PAC"/>
</dbReference>
<dbReference type="SUPFAM" id="SSF47384">
    <property type="entry name" value="Homodimeric domain of signal transducing histidine kinase"/>
    <property type="match status" value="1"/>
</dbReference>
<feature type="domain" description="Histidine kinase" evidence="10">
    <location>
        <begin position="333"/>
        <end position="536"/>
    </location>
</feature>
<protein>
    <recommendedName>
        <fullName evidence="2">histidine kinase</fullName>
        <ecNumber evidence="2">2.7.13.3</ecNumber>
    </recommendedName>
</protein>
<dbReference type="NCBIfam" id="TIGR00229">
    <property type="entry name" value="sensory_box"/>
    <property type="match status" value="1"/>
</dbReference>
<dbReference type="Gene3D" id="3.30.450.20">
    <property type="entry name" value="PAS domain"/>
    <property type="match status" value="1"/>
</dbReference>
<dbReference type="PROSITE" id="PS50112">
    <property type="entry name" value="PAS"/>
    <property type="match status" value="1"/>
</dbReference>
<dbReference type="Proteomes" id="UP000216052">
    <property type="component" value="Chromosome"/>
</dbReference>
<dbReference type="SUPFAM" id="SSF55785">
    <property type="entry name" value="PYP-like sensor domain (PAS domain)"/>
    <property type="match status" value="1"/>
</dbReference>
<evidence type="ECO:0000256" key="1">
    <source>
        <dbReference type="ARBA" id="ARBA00000085"/>
    </source>
</evidence>
<dbReference type="InterPro" id="IPR003594">
    <property type="entry name" value="HATPase_dom"/>
</dbReference>
<dbReference type="InterPro" id="IPR036097">
    <property type="entry name" value="HisK_dim/P_sf"/>
</dbReference>
<keyword evidence="5" id="KW-0547">Nucleotide-binding</keyword>
<dbReference type="InterPro" id="IPR005467">
    <property type="entry name" value="His_kinase_dom"/>
</dbReference>
<dbReference type="InterPro" id="IPR004358">
    <property type="entry name" value="Sig_transdc_His_kin-like_C"/>
</dbReference>
<evidence type="ECO:0000256" key="8">
    <source>
        <dbReference type="ARBA" id="ARBA00023012"/>
    </source>
</evidence>
<dbReference type="SUPFAM" id="SSF55874">
    <property type="entry name" value="ATPase domain of HSP90 chaperone/DNA topoisomerase II/histidine kinase"/>
    <property type="match status" value="1"/>
</dbReference>
<feature type="domain" description="PAS" evidence="11">
    <location>
        <begin position="192"/>
        <end position="251"/>
    </location>
</feature>
<dbReference type="EMBL" id="CP155571">
    <property type="protein sequence ID" value="XFO72543.1"/>
    <property type="molecule type" value="Genomic_DNA"/>
</dbReference>
<dbReference type="PANTHER" id="PTHR43065">
    <property type="entry name" value="SENSOR HISTIDINE KINASE"/>
    <property type="match status" value="1"/>
</dbReference>
<dbReference type="InterPro" id="IPR000700">
    <property type="entry name" value="PAS-assoc_C"/>
</dbReference>
<keyword evidence="9" id="KW-0472">Membrane</keyword>